<accession>A0A9C9K0Z2</accession>
<evidence type="ECO:0000313" key="13">
    <source>
        <dbReference type="Proteomes" id="UP000885826"/>
    </source>
</evidence>
<evidence type="ECO:0000256" key="4">
    <source>
        <dbReference type="ARBA" id="ARBA00022490"/>
    </source>
</evidence>
<keyword evidence="4" id="KW-0963">Cytoplasm</keyword>
<dbReference type="SUPFAM" id="SSF52540">
    <property type="entry name" value="P-loop containing nucleoside triphosphate hydrolases"/>
    <property type="match status" value="1"/>
</dbReference>
<evidence type="ECO:0000313" key="12">
    <source>
        <dbReference type="EMBL" id="HEC79420.1"/>
    </source>
</evidence>
<comment type="subcellular location">
    <subcellularLocation>
        <location evidence="1">Cell membrane</location>
        <topology evidence="1">Peripheral membrane protein</topology>
        <orientation evidence="1">Cytoplasmic side</orientation>
    </subcellularLocation>
</comment>
<dbReference type="AlphaFoldDB" id="A0A9C9K0Z2"/>
<dbReference type="Gene3D" id="3.40.50.300">
    <property type="entry name" value="P-loop containing nucleotide triphosphate hydrolases"/>
    <property type="match status" value="1"/>
</dbReference>
<keyword evidence="5" id="KW-0547">Nucleotide-binding</keyword>
<comment type="caution">
    <text evidence="12">The sequence shown here is derived from an EMBL/GenBank/DDBJ whole genome shotgun (WGS) entry which is preliminary data.</text>
</comment>
<dbReference type="InterPro" id="IPR027417">
    <property type="entry name" value="P-loop_NTPase"/>
</dbReference>
<keyword evidence="8" id="KW-0472">Membrane</keyword>
<feature type="domain" description="SRP54-type proteins GTP-binding" evidence="11">
    <location>
        <begin position="252"/>
        <end position="265"/>
    </location>
</feature>
<dbReference type="InterPro" id="IPR036225">
    <property type="entry name" value="SRP/SRP_N"/>
</dbReference>
<dbReference type="GO" id="GO:0005047">
    <property type="term" value="F:signal recognition particle binding"/>
    <property type="evidence" value="ECO:0007669"/>
    <property type="project" value="TreeGrafter"/>
</dbReference>
<comment type="catalytic activity">
    <reaction evidence="10">
        <text>GTP + H2O = GDP + phosphate + H(+)</text>
        <dbReference type="Rhea" id="RHEA:19669"/>
        <dbReference type="ChEBI" id="CHEBI:15377"/>
        <dbReference type="ChEBI" id="CHEBI:15378"/>
        <dbReference type="ChEBI" id="CHEBI:37565"/>
        <dbReference type="ChEBI" id="CHEBI:43474"/>
        <dbReference type="ChEBI" id="CHEBI:58189"/>
        <dbReference type="EC" id="3.6.5.4"/>
    </reaction>
</comment>
<evidence type="ECO:0000256" key="5">
    <source>
        <dbReference type="ARBA" id="ARBA00022741"/>
    </source>
</evidence>
<dbReference type="Pfam" id="PF00448">
    <property type="entry name" value="SRP54"/>
    <property type="match status" value="1"/>
</dbReference>
<dbReference type="InterPro" id="IPR000897">
    <property type="entry name" value="SRP54_GTPase_dom"/>
</dbReference>
<name>A0A9C9K0Z2_UNCW3</name>
<dbReference type="EMBL" id="DRIG01000100">
    <property type="protein sequence ID" value="HEC79420.1"/>
    <property type="molecule type" value="Genomic_DNA"/>
</dbReference>
<evidence type="ECO:0000256" key="10">
    <source>
        <dbReference type="ARBA" id="ARBA00048027"/>
    </source>
</evidence>
<dbReference type="SUPFAM" id="SSF47364">
    <property type="entry name" value="Domain of the SRP/SRP receptor G-proteins"/>
    <property type="match status" value="1"/>
</dbReference>
<dbReference type="SMART" id="SM00962">
    <property type="entry name" value="SRP54"/>
    <property type="match status" value="1"/>
</dbReference>
<proteinExistence type="inferred from homology"/>
<dbReference type="InterPro" id="IPR013822">
    <property type="entry name" value="Signal_recog_particl_SRP54_hlx"/>
</dbReference>
<protein>
    <submittedName>
        <fullName evidence="12">Signal recognition particle-docking protein FtsY</fullName>
    </submittedName>
</protein>
<gene>
    <name evidence="12" type="primary">ftsY</name>
    <name evidence="12" type="ORF">ENI34_09845</name>
</gene>
<dbReference type="Pfam" id="PF02881">
    <property type="entry name" value="SRP54_N"/>
    <property type="match status" value="1"/>
</dbReference>
<dbReference type="Proteomes" id="UP000885826">
    <property type="component" value="Unassembled WGS sequence"/>
</dbReference>
<evidence type="ECO:0000259" key="11">
    <source>
        <dbReference type="PROSITE" id="PS00300"/>
    </source>
</evidence>
<comment type="similarity">
    <text evidence="2">Belongs to the GTP-binding SRP family.</text>
</comment>
<dbReference type="GO" id="GO:0006614">
    <property type="term" value="P:SRP-dependent cotranslational protein targeting to membrane"/>
    <property type="evidence" value="ECO:0007669"/>
    <property type="project" value="InterPro"/>
</dbReference>
<dbReference type="SMART" id="SM00382">
    <property type="entry name" value="AAA"/>
    <property type="match status" value="1"/>
</dbReference>
<dbReference type="InterPro" id="IPR042101">
    <property type="entry name" value="SRP54_N_sf"/>
</dbReference>
<evidence type="ECO:0000256" key="8">
    <source>
        <dbReference type="ARBA" id="ARBA00023136"/>
    </source>
</evidence>
<evidence type="ECO:0000256" key="7">
    <source>
        <dbReference type="ARBA" id="ARBA00023134"/>
    </source>
</evidence>
<dbReference type="NCBIfam" id="TIGR00064">
    <property type="entry name" value="ftsY"/>
    <property type="match status" value="1"/>
</dbReference>
<keyword evidence="6" id="KW-0378">Hydrolase</keyword>
<dbReference type="GO" id="GO:0005737">
    <property type="term" value="C:cytoplasm"/>
    <property type="evidence" value="ECO:0007669"/>
    <property type="project" value="UniProtKB-ARBA"/>
</dbReference>
<sequence length="279" mass="30708">MLNRLKQALQKAAVLFSRSQNTTIEQIEENLLRADVGVKYTELIIEQIKKKRGDLFEILKEELFTLLNLPAPVMDTEKPQIIMISGVNGSGKTTTVAKLAYLYSKNGKVILACGDTYRDAASEQLNVWAKRADVEIVASQKGQDAASVVYDTISKAYARAMDTVLVDTAGRLHTRTDLMAELKKIKRVIEKLKPGGPDLNLLTIDANLGQNSIQQARIFADEIGINGLILTKFDGTAKGGAIIPICNELKLPVLYLGVGEGIEDIVEFEPRKFIEALFS</sequence>
<dbReference type="PROSITE" id="PS00300">
    <property type="entry name" value="SRP54"/>
    <property type="match status" value="1"/>
</dbReference>
<organism evidence="12 13">
    <name type="scientific">candidate division WOR-3 bacterium</name>
    <dbReference type="NCBI Taxonomy" id="2052148"/>
    <lineage>
        <taxon>Bacteria</taxon>
        <taxon>Bacteria division WOR-3</taxon>
    </lineage>
</organism>
<dbReference type="GO" id="GO:0005886">
    <property type="term" value="C:plasma membrane"/>
    <property type="evidence" value="ECO:0007669"/>
    <property type="project" value="UniProtKB-SubCell"/>
</dbReference>
<dbReference type="InterPro" id="IPR003593">
    <property type="entry name" value="AAA+_ATPase"/>
</dbReference>
<dbReference type="InterPro" id="IPR004390">
    <property type="entry name" value="SR_rcpt_FtsY"/>
</dbReference>
<reference evidence="12" key="1">
    <citation type="journal article" date="2020" name="mSystems">
        <title>Genome- and Community-Level Interaction Insights into Carbon Utilization and Element Cycling Functions of Hydrothermarchaeota in Hydrothermal Sediment.</title>
        <authorList>
            <person name="Zhou Z."/>
            <person name="Liu Y."/>
            <person name="Xu W."/>
            <person name="Pan J."/>
            <person name="Luo Z.H."/>
            <person name="Li M."/>
        </authorList>
    </citation>
    <scope>NUCLEOTIDE SEQUENCE</scope>
    <source>
        <strain evidence="12">HyVt-388</strain>
    </source>
</reference>
<dbReference type="GO" id="GO:0003924">
    <property type="term" value="F:GTPase activity"/>
    <property type="evidence" value="ECO:0007669"/>
    <property type="project" value="TreeGrafter"/>
</dbReference>
<dbReference type="PANTHER" id="PTHR43134:SF1">
    <property type="entry name" value="SIGNAL RECOGNITION PARTICLE RECEPTOR SUBUNIT ALPHA"/>
    <property type="match status" value="1"/>
</dbReference>
<keyword evidence="9" id="KW-0675">Receptor</keyword>
<keyword evidence="7" id="KW-0342">GTP-binding</keyword>
<dbReference type="FunFam" id="3.40.50.300:FF:000053">
    <property type="entry name" value="Signal recognition particle receptor FtsY"/>
    <property type="match status" value="1"/>
</dbReference>
<evidence type="ECO:0000256" key="6">
    <source>
        <dbReference type="ARBA" id="ARBA00022801"/>
    </source>
</evidence>
<evidence type="ECO:0000256" key="3">
    <source>
        <dbReference type="ARBA" id="ARBA00022475"/>
    </source>
</evidence>
<evidence type="ECO:0000256" key="9">
    <source>
        <dbReference type="ARBA" id="ARBA00023170"/>
    </source>
</evidence>
<evidence type="ECO:0000256" key="2">
    <source>
        <dbReference type="ARBA" id="ARBA00008531"/>
    </source>
</evidence>
<keyword evidence="3" id="KW-1003">Cell membrane</keyword>
<evidence type="ECO:0000256" key="1">
    <source>
        <dbReference type="ARBA" id="ARBA00004413"/>
    </source>
</evidence>
<dbReference type="Gene3D" id="1.20.120.140">
    <property type="entry name" value="Signal recognition particle SRP54, nucleotide-binding domain"/>
    <property type="match status" value="1"/>
</dbReference>
<dbReference type="GO" id="GO:0005525">
    <property type="term" value="F:GTP binding"/>
    <property type="evidence" value="ECO:0007669"/>
    <property type="project" value="UniProtKB-KW"/>
</dbReference>
<dbReference type="PANTHER" id="PTHR43134">
    <property type="entry name" value="SIGNAL RECOGNITION PARTICLE RECEPTOR SUBUNIT ALPHA"/>
    <property type="match status" value="1"/>
</dbReference>